<name>A0A8H5GFS7_9AGAR</name>
<comment type="caution">
    <text evidence="7">The sequence shown here is derived from an EMBL/GenBank/DDBJ whole genome shotgun (WGS) entry which is preliminary data.</text>
</comment>
<dbReference type="InterPro" id="IPR003395">
    <property type="entry name" value="RecF/RecN/SMC_N"/>
</dbReference>
<evidence type="ECO:0000256" key="5">
    <source>
        <dbReference type="SAM" id="MobiDB-lite"/>
    </source>
</evidence>
<feature type="compositionally biased region" description="Acidic residues" evidence="5">
    <location>
        <begin position="79"/>
        <end position="92"/>
    </location>
</feature>
<dbReference type="SUPFAM" id="SSF52540">
    <property type="entry name" value="P-loop containing nucleoside triphosphate hydrolases"/>
    <property type="match status" value="1"/>
</dbReference>
<feature type="compositionally biased region" description="Basic and acidic residues" evidence="5">
    <location>
        <begin position="102"/>
        <end position="112"/>
    </location>
</feature>
<dbReference type="Proteomes" id="UP000559027">
    <property type="component" value="Unassembled WGS sequence"/>
</dbReference>
<evidence type="ECO:0000259" key="6">
    <source>
        <dbReference type="Pfam" id="PF02463"/>
    </source>
</evidence>
<dbReference type="GO" id="GO:0030915">
    <property type="term" value="C:Smc5-Smc6 complex"/>
    <property type="evidence" value="ECO:0007669"/>
    <property type="project" value="TreeGrafter"/>
</dbReference>
<feature type="coiled-coil region" evidence="4">
    <location>
        <begin position="736"/>
        <end position="815"/>
    </location>
</feature>
<accession>A0A8H5GFS7</accession>
<feature type="coiled-coil region" evidence="4">
    <location>
        <begin position="981"/>
        <end position="1043"/>
    </location>
</feature>
<dbReference type="OrthoDB" id="10254973at2759"/>
<feature type="domain" description="RecF/RecN/SMC N-terminal" evidence="6">
    <location>
        <begin position="119"/>
        <end position="1167"/>
    </location>
</feature>
<evidence type="ECO:0000256" key="4">
    <source>
        <dbReference type="SAM" id="Coils"/>
    </source>
</evidence>
<dbReference type="AlphaFoldDB" id="A0A8H5GFS7"/>
<feature type="coiled-coil region" evidence="4">
    <location>
        <begin position="350"/>
        <end position="485"/>
    </location>
</feature>
<reference evidence="7 8" key="1">
    <citation type="journal article" date="2020" name="ISME J.">
        <title>Uncovering the hidden diversity of litter-decomposition mechanisms in mushroom-forming fungi.</title>
        <authorList>
            <person name="Floudas D."/>
            <person name="Bentzer J."/>
            <person name="Ahren D."/>
            <person name="Johansson T."/>
            <person name="Persson P."/>
            <person name="Tunlid A."/>
        </authorList>
    </citation>
    <scope>NUCLEOTIDE SEQUENCE [LARGE SCALE GENOMIC DNA]</scope>
    <source>
        <strain evidence="7 8">CBS 146.42</strain>
    </source>
</reference>
<keyword evidence="3 4" id="KW-0175">Coiled coil</keyword>
<protein>
    <recommendedName>
        <fullName evidence="2">Structural maintenance of chromosomes protein 5</fullName>
    </recommendedName>
</protein>
<sequence length="1213" mass="139222">MARRLAPTSDEEANAQEAPQQQQQEEEAQDEAADEEQDAEGEGDDRDEEEGQHTGTPKGAKRRRINGDGDSVPSRAVSQEDDEAEDEDEDEQPSQSQPAQKSEFKTLPRDTDGYIPGSIVRVQLKNFLTYDFVKFKPGPYLNMVVGPNGTGKSSIACALCIGLNFPPSILGRANEVNKFVKIGKEEGYTEIELKGLPGKPNLVIRRYLKADSKSSSFTLNGKSTSGKDINQRMAELNVQVGNLCTFLPQDKVSSFAAMSPQELLRETQRAAGDDRLTSWHEDLIKFGKELRELNTKQESEEAARTQAQQRVDMMENTVRLFNERKVLERKQAILSCVIELDKYRTKRINYSRLKKKQRAMNAKVQKLKQKNQPVRARLEAMQEEGKEMQRQYQADQNLQGKRVKKFGEIYNKLEDLEEGVDLAYQKLETLKKDEEKRQKDIKKFQIEIEATEAEIEKPLPETEDVDVLKAEESQAQQERWQLSEQTGDIEREYRAHFDRRSKATQDHQDAENMIKSFDNVDGVKLQNMLKWHRDTHDAIIWLRSHRHLFKMPVFEPPYMCMTVPDTRYQAGVEALINSAQLRTFVAQCKEDIDTLNHHINDSQGLGRKARIVTWFRQYNENQLTSAPMSREEMKQLGFDGYALDYVECPEGLKWFLKRECNFHRNAIALNERNVNIGAAMEAVGRPEAGGGASFISGKTMNIVQRSRYGSRALNNMTRDIPNARNLTIQTVDPEVRRQAEESLRACAQQLAICEEERKGIENKKAVIKAEEAKIEERINNIKKRKDAIRQVEARKVSLENKLKRLNQQLIGLKKQPGVEQQSKKLKRELGQKNFARADTIKELTTLMKTFIPEQQDLTLLKLKLLQNQANCQVLEELMQQKDDKFNQAYAAYTELNSRYKASKAESERLLVHIREILAERDPEVIPEADRIIYIRDEYFKGLAEWEDALEAVGGDEGELWRQGIEKPAPPEDAQEGDLVSIEELEIACRTAQEQLEYNNNRDESVVRSYEEKKKLIEQLTAAMEARQTRINDTERRIKRTRDKWEPGLRAMISSIRTKFSDAFDRIGCAGDVELMPDPDYAQWRVDIKVKFRDNEKLQLLTGQRQSGGERSLTTILYLMSLTTLAHTPFSLVDEINQGMDKRAERMVHNSMVNVTCKEDSSQYFLITPKLLPDLNYHRRMRVLCVNNGEWVAENANGDMKALLRSYKAAHGAA</sequence>
<gene>
    <name evidence="7" type="ORF">D9756_000106</name>
</gene>
<dbReference type="Pfam" id="PF02463">
    <property type="entry name" value="SMC_N"/>
    <property type="match status" value="1"/>
</dbReference>
<organism evidence="7 8">
    <name type="scientific">Leucocoprinus leucothites</name>
    <dbReference type="NCBI Taxonomy" id="201217"/>
    <lineage>
        <taxon>Eukaryota</taxon>
        <taxon>Fungi</taxon>
        <taxon>Dikarya</taxon>
        <taxon>Basidiomycota</taxon>
        <taxon>Agaricomycotina</taxon>
        <taxon>Agaricomycetes</taxon>
        <taxon>Agaricomycetidae</taxon>
        <taxon>Agaricales</taxon>
        <taxon>Agaricineae</taxon>
        <taxon>Agaricaceae</taxon>
        <taxon>Leucocoprinus</taxon>
    </lineage>
</organism>
<evidence type="ECO:0000256" key="2">
    <source>
        <dbReference type="ARBA" id="ARBA00018687"/>
    </source>
</evidence>
<comment type="similarity">
    <text evidence="1">Belongs to the SMC family. SMC5 subfamily.</text>
</comment>
<dbReference type="PANTHER" id="PTHR45916">
    <property type="entry name" value="STRUCTURAL MAINTENANCE OF CHROMOSOMES PROTEIN 5"/>
    <property type="match status" value="1"/>
</dbReference>
<dbReference type="GO" id="GO:0003697">
    <property type="term" value="F:single-stranded DNA binding"/>
    <property type="evidence" value="ECO:0007669"/>
    <property type="project" value="TreeGrafter"/>
</dbReference>
<keyword evidence="8" id="KW-1185">Reference proteome</keyword>
<dbReference type="GO" id="GO:0005634">
    <property type="term" value="C:nucleus"/>
    <property type="evidence" value="ECO:0007669"/>
    <property type="project" value="TreeGrafter"/>
</dbReference>
<evidence type="ECO:0000313" key="8">
    <source>
        <dbReference type="Proteomes" id="UP000559027"/>
    </source>
</evidence>
<proteinExistence type="inferred from homology"/>
<evidence type="ECO:0000256" key="1">
    <source>
        <dbReference type="ARBA" id="ARBA00010171"/>
    </source>
</evidence>
<dbReference type="InterPro" id="IPR027417">
    <property type="entry name" value="P-loop_NTPase"/>
</dbReference>
<feature type="region of interest" description="Disordered" evidence="5">
    <location>
        <begin position="1"/>
        <end position="112"/>
    </location>
</feature>
<evidence type="ECO:0000256" key="3">
    <source>
        <dbReference type="ARBA" id="ARBA00023054"/>
    </source>
</evidence>
<feature type="compositionally biased region" description="Acidic residues" evidence="5">
    <location>
        <begin position="24"/>
        <end position="50"/>
    </location>
</feature>
<dbReference type="GO" id="GO:0000724">
    <property type="term" value="P:double-strand break repair via homologous recombination"/>
    <property type="evidence" value="ECO:0007669"/>
    <property type="project" value="TreeGrafter"/>
</dbReference>
<dbReference type="Gene3D" id="3.40.50.300">
    <property type="entry name" value="P-loop containing nucleotide triphosphate hydrolases"/>
    <property type="match status" value="2"/>
</dbReference>
<evidence type="ECO:0000313" key="7">
    <source>
        <dbReference type="EMBL" id="KAF5364198.1"/>
    </source>
</evidence>
<dbReference type="PANTHER" id="PTHR45916:SF1">
    <property type="entry name" value="STRUCTURAL MAINTENANCE OF CHROMOSOMES PROTEIN 5"/>
    <property type="match status" value="1"/>
</dbReference>
<dbReference type="EMBL" id="JAACJO010000001">
    <property type="protein sequence ID" value="KAF5364198.1"/>
    <property type="molecule type" value="Genomic_DNA"/>
</dbReference>